<feature type="region of interest" description="Disordered" evidence="1">
    <location>
        <begin position="171"/>
        <end position="193"/>
    </location>
</feature>
<keyword evidence="3" id="KW-1185">Reference proteome</keyword>
<evidence type="ECO:0000256" key="1">
    <source>
        <dbReference type="SAM" id="MobiDB-lite"/>
    </source>
</evidence>
<comment type="caution">
    <text evidence="2">The sequence shown here is derived from an EMBL/GenBank/DDBJ whole genome shotgun (WGS) entry which is preliminary data.</text>
</comment>
<accession>A0ABS9EKU6</accession>
<gene>
    <name evidence="2" type="ORF">L2W38_03225</name>
</gene>
<dbReference type="EMBL" id="JAKGUD010000002">
    <property type="protein sequence ID" value="MCF4141831.1"/>
    <property type="molecule type" value="Genomic_DNA"/>
</dbReference>
<organism evidence="2 3">
    <name type="scientific">Dethiosulfovibrio marinus</name>
    <dbReference type="NCBI Taxonomy" id="133532"/>
    <lineage>
        <taxon>Bacteria</taxon>
        <taxon>Thermotogati</taxon>
        <taxon>Synergistota</taxon>
        <taxon>Synergistia</taxon>
        <taxon>Synergistales</taxon>
        <taxon>Dethiosulfovibrionaceae</taxon>
        <taxon>Dethiosulfovibrio</taxon>
    </lineage>
</organism>
<dbReference type="Proteomes" id="UP001200430">
    <property type="component" value="Unassembled WGS sequence"/>
</dbReference>
<name>A0ABS9EKU6_9BACT</name>
<dbReference type="RefSeq" id="WP_236098587.1">
    <property type="nucleotide sequence ID" value="NZ_JAKGUD010000002.1"/>
</dbReference>
<protein>
    <submittedName>
        <fullName evidence="2">Uncharacterized protein</fullName>
    </submittedName>
</protein>
<evidence type="ECO:0000313" key="2">
    <source>
        <dbReference type="EMBL" id="MCF4141831.1"/>
    </source>
</evidence>
<reference evidence="2 3" key="1">
    <citation type="submission" date="2022-01" db="EMBL/GenBank/DDBJ databases">
        <title>Dethiosulfovibrio faecalis sp. nov., a novel proteolytic, non-sulfur-reducing bacterium isolated from a marine aquaculture solid waste bioreactor.</title>
        <authorList>
            <person name="Grabowski S."/>
            <person name="Apolinario E."/>
            <person name="Schneider N."/>
            <person name="Marshall C.W."/>
            <person name="Sowers K.R."/>
        </authorList>
    </citation>
    <scope>NUCLEOTIDE SEQUENCE [LARGE SCALE GENOMIC DNA]</scope>
    <source>
        <strain evidence="2 3">DSM 12537</strain>
    </source>
</reference>
<evidence type="ECO:0000313" key="3">
    <source>
        <dbReference type="Proteomes" id="UP001200430"/>
    </source>
</evidence>
<sequence>MTEKNDNLERWTVSEVLEAMSKPGYPEYIVKAVEQIQLWMKEGLDPSVQSGDPFYADYDKLYYQLDWLRNHVTFLGEDGQGAPSEAIVVSLDPGDQDEAMRMAVDHVAIFSDGKCNRVWILSDSWLPGEIFRYRRHLETLRGRGVDFHFLLITPEGWTEIPLYGESQGGPLGWQRGTTGVTGNEGPKGKEGNK</sequence>
<proteinExistence type="predicted"/>